<keyword evidence="10" id="KW-0963">Cytoplasm</keyword>
<comment type="function">
    <text evidence="3">General (non sugar-specific) component of the phosphoenolpyruvate-dependent sugar phosphotransferase system (sugar PTS). This major carbohydrate active-transport system catalyzes the phosphorylation of incoming sugar substrates concomitantly with their translocation across the cell membrane. Enzyme I transfers the phosphoryl group from phosphoenolpyruvate (PEP) to the phosphoryl carrier protein (HPr).</text>
</comment>
<evidence type="ECO:0000256" key="1">
    <source>
        <dbReference type="ARBA" id="ARBA00000683"/>
    </source>
</evidence>
<evidence type="ECO:0000256" key="16">
    <source>
        <dbReference type="ARBA" id="ARBA00022842"/>
    </source>
</evidence>
<feature type="domain" description="PEP-utilising enzyme mobile" evidence="19">
    <location>
        <begin position="156"/>
        <end position="224"/>
    </location>
</feature>
<dbReference type="Gene3D" id="3.20.20.140">
    <property type="entry name" value="Metal-dependent hydrolases"/>
    <property type="match status" value="1"/>
</dbReference>
<dbReference type="SUPFAM" id="SSF51621">
    <property type="entry name" value="Phosphoenolpyruvate/pyruvate domain"/>
    <property type="match status" value="1"/>
</dbReference>
<evidence type="ECO:0000256" key="12">
    <source>
        <dbReference type="ARBA" id="ARBA00022679"/>
    </source>
</evidence>
<comment type="catalytic activity">
    <reaction evidence="1">
        <text>L-histidyl-[protein] + phosphoenolpyruvate = N(pros)-phospho-L-histidyl-[protein] + pyruvate</text>
        <dbReference type="Rhea" id="RHEA:23880"/>
        <dbReference type="Rhea" id="RHEA-COMP:9745"/>
        <dbReference type="Rhea" id="RHEA-COMP:9746"/>
        <dbReference type="ChEBI" id="CHEBI:15361"/>
        <dbReference type="ChEBI" id="CHEBI:29979"/>
        <dbReference type="ChEBI" id="CHEBI:58702"/>
        <dbReference type="ChEBI" id="CHEBI:64837"/>
        <dbReference type="EC" id="2.7.3.9"/>
    </reaction>
</comment>
<feature type="domain" description="Amidohydrolase-related" evidence="20">
    <location>
        <begin position="621"/>
        <end position="947"/>
    </location>
</feature>
<dbReference type="InterPro" id="IPR032466">
    <property type="entry name" value="Metal_Hydrolase"/>
</dbReference>
<evidence type="ECO:0000259" key="19">
    <source>
        <dbReference type="Pfam" id="PF00391"/>
    </source>
</evidence>
<dbReference type="Pfam" id="PF02896">
    <property type="entry name" value="PEP-utilizers_C"/>
    <property type="match status" value="1"/>
</dbReference>
<feature type="domain" description="Phosphotransferase system enzyme I N-terminal" evidence="22">
    <location>
        <begin position="11"/>
        <end position="126"/>
    </location>
</feature>
<dbReference type="Pfam" id="PF01979">
    <property type="entry name" value="Amidohydro_1"/>
    <property type="match status" value="1"/>
</dbReference>
<dbReference type="EMBL" id="CP050124">
    <property type="protein sequence ID" value="QIP41401.1"/>
    <property type="molecule type" value="Genomic_DNA"/>
</dbReference>
<dbReference type="InterPro" id="IPR006680">
    <property type="entry name" value="Amidohydro-rel"/>
</dbReference>
<evidence type="ECO:0000256" key="6">
    <source>
        <dbReference type="ARBA" id="ARBA00010716"/>
    </source>
</evidence>
<dbReference type="GO" id="GO:0008965">
    <property type="term" value="F:phosphoenolpyruvate-protein phosphotransferase activity"/>
    <property type="evidence" value="ECO:0007669"/>
    <property type="project" value="UniProtKB-EC"/>
</dbReference>
<evidence type="ECO:0000259" key="21">
    <source>
        <dbReference type="Pfam" id="PF02896"/>
    </source>
</evidence>
<organism evidence="23 24">
    <name type="scientific">Rhodococcus erythropolis</name>
    <name type="common">Arthrobacter picolinophilus</name>
    <dbReference type="NCBI Taxonomy" id="1833"/>
    <lineage>
        <taxon>Bacteria</taxon>
        <taxon>Bacillati</taxon>
        <taxon>Actinomycetota</taxon>
        <taxon>Actinomycetes</taxon>
        <taxon>Mycobacteriales</taxon>
        <taxon>Nocardiaceae</taxon>
        <taxon>Rhodococcus</taxon>
        <taxon>Rhodococcus erythropolis group</taxon>
    </lineage>
</organism>
<comment type="subcellular location">
    <subcellularLocation>
        <location evidence="4">Cytoplasm</location>
    </subcellularLocation>
</comment>
<evidence type="ECO:0000256" key="7">
    <source>
        <dbReference type="ARBA" id="ARBA00012232"/>
    </source>
</evidence>
<keyword evidence="12 23" id="KW-0808">Transferase</keyword>
<dbReference type="Gene3D" id="1.10.274.10">
    <property type="entry name" value="PtsI, HPr-binding domain"/>
    <property type="match status" value="1"/>
</dbReference>
<evidence type="ECO:0000256" key="13">
    <source>
        <dbReference type="ARBA" id="ARBA00022683"/>
    </source>
</evidence>
<keyword evidence="13" id="KW-0598">Phosphotransferase system</keyword>
<dbReference type="InterPro" id="IPR050499">
    <property type="entry name" value="PEP-utilizing_PTS_enzyme"/>
</dbReference>
<dbReference type="PANTHER" id="PTHR46244">
    <property type="entry name" value="PHOSPHOENOLPYRUVATE-PROTEIN PHOSPHOTRANSFERASE"/>
    <property type="match status" value="1"/>
</dbReference>
<dbReference type="InterPro" id="IPR015813">
    <property type="entry name" value="Pyrv/PenolPyrv_kinase-like_dom"/>
</dbReference>
<dbReference type="InterPro" id="IPR040442">
    <property type="entry name" value="Pyrv_kinase-like_dom_sf"/>
</dbReference>
<evidence type="ECO:0000256" key="9">
    <source>
        <dbReference type="ARBA" id="ARBA00022448"/>
    </source>
</evidence>
<dbReference type="NCBIfam" id="TIGR01417">
    <property type="entry name" value="PTS_I_fam"/>
    <property type="match status" value="1"/>
</dbReference>
<evidence type="ECO:0000256" key="3">
    <source>
        <dbReference type="ARBA" id="ARBA00002728"/>
    </source>
</evidence>
<name>A0A6G9CXS3_RHOER</name>
<dbReference type="InterPro" id="IPR000121">
    <property type="entry name" value="PEP_util_C"/>
</dbReference>
<dbReference type="InterPro" id="IPR036618">
    <property type="entry name" value="PtsI_HPr-bd_sf"/>
</dbReference>
<keyword evidence="16" id="KW-0460">Magnesium</keyword>
<dbReference type="GO" id="GO:0009401">
    <property type="term" value="P:phosphoenolpyruvate-dependent sugar phosphotransferase system"/>
    <property type="evidence" value="ECO:0007669"/>
    <property type="project" value="UniProtKB-KW"/>
</dbReference>
<keyword evidence="23" id="KW-0670">Pyruvate</keyword>
<evidence type="ECO:0000256" key="11">
    <source>
        <dbReference type="ARBA" id="ARBA00022597"/>
    </source>
</evidence>
<evidence type="ECO:0000256" key="17">
    <source>
        <dbReference type="ARBA" id="ARBA00023277"/>
    </source>
</evidence>
<dbReference type="SUPFAM" id="SSF47831">
    <property type="entry name" value="Enzyme I of the PEP:sugar phosphotransferase system HPr-binding (sub)domain"/>
    <property type="match status" value="1"/>
</dbReference>
<comment type="cofactor">
    <cofactor evidence="2">
        <name>Mg(2+)</name>
        <dbReference type="ChEBI" id="CHEBI:18420"/>
    </cofactor>
</comment>
<dbReference type="InterPro" id="IPR011059">
    <property type="entry name" value="Metal-dep_hydrolase_composite"/>
</dbReference>
<evidence type="ECO:0000256" key="5">
    <source>
        <dbReference type="ARBA" id="ARBA00007837"/>
    </source>
</evidence>
<dbReference type="EC" id="2.7.3.9" evidence="7"/>
<evidence type="ECO:0000256" key="15">
    <source>
        <dbReference type="ARBA" id="ARBA00022777"/>
    </source>
</evidence>
<evidence type="ECO:0000256" key="14">
    <source>
        <dbReference type="ARBA" id="ARBA00022723"/>
    </source>
</evidence>
<evidence type="ECO:0000259" key="20">
    <source>
        <dbReference type="Pfam" id="PF01979"/>
    </source>
</evidence>
<dbReference type="GO" id="GO:0016301">
    <property type="term" value="F:kinase activity"/>
    <property type="evidence" value="ECO:0007669"/>
    <property type="project" value="UniProtKB-KW"/>
</dbReference>
<evidence type="ECO:0000256" key="10">
    <source>
        <dbReference type="ARBA" id="ARBA00022490"/>
    </source>
</evidence>
<dbReference type="GO" id="GO:0008448">
    <property type="term" value="F:N-acetylglucosamine-6-phosphate deacetylase activity"/>
    <property type="evidence" value="ECO:0007669"/>
    <property type="project" value="InterPro"/>
</dbReference>
<dbReference type="Gene3D" id="3.50.30.10">
    <property type="entry name" value="Phosphohistidine domain"/>
    <property type="match status" value="1"/>
</dbReference>
<keyword evidence="11" id="KW-0762">Sugar transport</keyword>
<evidence type="ECO:0000259" key="22">
    <source>
        <dbReference type="Pfam" id="PF05524"/>
    </source>
</evidence>
<dbReference type="SUPFAM" id="SSF51556">
    <property type="entry name" value="Metallo-dependent hydrolases"/>
    <property type="match status" value="1"/>
</dbReference>
<keyword evidence="17" id="KW-0119">Carbohydrate metabolism</keyword>
<dbReference type="PRINTS" id="PR01736">
    <property type="entry name" value="PHPHTRNFRASE"/>
</dbReference>
<dbReference type="GO" id="GO:0006044">
    <property type="term" value="P:N-acetylglucosamine metabolic process"/>
    <property type="evidence" value="ECO:0007669"/>
    <property type="project" value="InterPro"/>
</dbReference>
<keyword evidence="9" id="KW-0813">Transport</keyword>
<feature type="domain" description="PEP-utilising enzyme C-terminal" evidence="21">
    <location>
        <begin position="248"/>
        <end position="526"/>
    </location>
</feature>
<dbReference type="GO" id="GO:0005737">
    <property type="term" value="C:cytoplasm"/>
    <property type="evidence" value="ECO:0007669"/>
    <property type="project" value="UniProtKB-SubCell"/>
</dbReference>
<dbReference type="Pfam" id="PF00391">
    <property type="entry name" value="PEP-utilizers"/>
    <property type="match status" value="1"/>
</dbReference>
<dbReference type="InterPro" id="IPR008731">
    <property type="entry name" value="PTS_EIN"/>
</dbReference>
<dbReference type="SUPFAM" id="SSF52009">
    <property type="entry name" value="Phosphohistidine domain"/>
    <property type="match status" value="1"/>
</dbReference>
<evidence type="ECO:0000313" key="23">
    <source>
        <dbReference type="EMBL" id="QIP41401.1"/>
    </source>
</evidence>
<dbReference type="Gene3D" id="3.20.20.60">
    <property type="entry name" value="Phosphoenolpyruvate-binding domains"/>
    <property type="match status" value="1"/>
</dbReference>
<protein>
    <recommendedName>
        <fullName evidence="8">Phosphoenolpyruvate-protein phosphotransferase</fullName>
        <ecNumber evidence="7">2.7.3.9</ecNumber>
    </recommendedName>
    <alternativeName>
        <fullName evidence="18">Phosphotransferase system, enzyme I</fullName>
    </alternativeName>
</protein>
<keyword evidence="14" id="KW-0479">Metal-binding</keyword>
<dbReference type="Proteomes" id="UP000502345">
    <property type="component" value="Chromosome"/>
</dbReference>
<comment type="similarity">
    <text evidence="5">Belongs to the PEP-utilizing enzyme family.</text>
</comment>
<dbReference type="Pfam" id="PF05524">
    <property type="entry name" value="PEP-utilisers_N"/>
    <property type="match status" value="1"/>
</dbReference>
<dbReference type="InterPro" id="IPR008279">
    <property type="entry name" value="PEP-util_enz_mobile_dom"/>
</dbReference>
<dbReference type="GO" id="GO:0046872">
    <property type="term" value="F:metal ion binding"/>
    <property type="evidence" value="ECO:0007669"/>
    <property type="project" value="UniProtKB-KW"/>
</dbReference>
<evidence type="ECO:0000256" key="8">
    <source>
        <dbReference type="ARBA" id="ARBA00016544"/>
    </source>
</evidence>
<evidence type="ECO:0000256" key="2">
    <source>
        <dbReference type="ARBA" id="ARBA00001946"/>
    </source>
</evidence>
<evidence type="ECO:0000313" key="24">
    <source>
        <dbReference type="Proteomes" id="UP000502345"/>
    </source>
</evidence>
<dbReference type="InterPro" id="IPR003764">
    <property type="entry name" value="GlcNAc_6-P_deAcase"/>
</dbReference>
<dbReference type="Gene3D" id="2.30.40.10">
    <property type="entry name" value="Urease, subunit C, domain 1"/>
    <property type="match status" value="1"/>
</dbReference>
<dbReference type="PANTHER" id="PTHR46244:SF3">
    <property type="entry name" value="PHOSPHOENOLPYRUVATE-PROTEIN PHOSPHOTRANSFERASE"/>
    <property type="match status" value="1"/>
</dbReference>
<keyword evidence="15" id="KW-0418">Kinase</keyword>
<evidence type="ECO:0000256" key="18">
    <source>
        <dbReference type="ARBA" id="ARBA00033235"/>
    </source>
</evidence>
<proteinExistence type="inferred from homology"/>
<comment type="similarity">
    <text evidence="6">Belongs to the metallo-dependent hydrolases superfamily. NagA family.</text>
</comment>
<dbReference type="AlphaFoldDB" id="A0A6G9CXS3"/>
<dbReference type="SUPFAM" id="SSF51338">
    <property type="entry name" value="Composite domain of metallo-dependent hydrolases"/>
    <property type="match status" value="1"/>
</dbReference>
<dbReference type="InterPro" id="IPR036637">
    <property type="entry name" value="Phosphohistidine_dom_sf"/>
</dbReference>
<dbReference type="CDD" id="cd00854">
    <property type="entry name" value="NagA"/>
    <property type="match status" value="1"/>
</dbReference>
<reference evidence="23 24" key="1">
    <citation type="submission" date="2020-03" db="EMBL/GenBank/DDBJ databases">
        <title>Screen low temperature-resistant strains for efficient degradation of petroleum hydrocarbons under the low temperature.</title>
        <authorList>
            <person name="Wang Y."/>
            <person name="Chen J."/>
        </authorList>
    </citation>
    <scope>NUCLEOTIDE SEQUENCE [LARGE SCALE GENOMIC DNA]</scope>
    <source>
        <strain evidence="23 24">KB1</strain>
    </source>
</reference>
<accession>A0A6G9CXS3</accession>
<evidence type="ECO:0000256" key="4">
    <source>
        <dbReference type="ARBA" id="ARBA00004496"/>
    </source>
</evidence>
<gene>
    <name evidence="23" type="ORF">G9444_4157</name>
</gene>
<dbReference type="InterPro" id="IPR006318">
    <property type="entry name" value="PTS_EI-like"/>
</dbReference>
<sequence length="970" mass="98912">MTASVDNRIAGIGVSAGSVCAPWLRFSTPEPTSAADPITGSPEAELIRIREALDAVAEELLSRAKTVEGVSAEILTTSAAMARDAGIVKAAKANLESGLPTAHAVAVAFDAFCEKLTALGGYMAERATDLRDLGQRAVAVLRGEPMPGIPTPGYPYILVARDLAPADTATLGTSDVVGLLTAEGGPTSHTAILAKSLGIPAVVNCSGTDLLAEGKLLILDGTTGTVTIDPSAETRERAVLEASFVAEQSASAQGPGRTRDGFAVRLSANIGTLEDAARAGAADCEGVGLFRTEFSYLGRHDAPSVEEQAQTYASVLGHFAGQKVVVRTLDSGSDKPLPFLDLGVEENPALGIRGLRVGTVYPDTLISQLDALAAAGNATGADLWVMAPMVATADEAKDFAELARSRGIGKVGAMIEVPAAALRAKDILEHLDFVSIGTNDLSQYTCAVDRMAGGLAQLLDPWQPAVLDLIAMVGQAGADAGKPVGVCGESASDPLLAPVLVGLGVTSLSMSVPALGAVRAQLASLDLAVCKDMAAAARGARNPIEGRAGRRADSRVGMSTSGSAAVGDPIVLRGTVIGSPAGKIHDGVVVVDGEKISWVGSAADYVASTPVVVIPERTDAVIMPGLIDVHSHGAAGAGFPNTDADGASRAAAHHCEHGTTGMLASLVSAPRADLVRQATMLADLVERGELLGIHLEGPFINGVRCGAQDPAAIIPGDPDLLEAVCDAARGTVRSMTLAPETENFEELLAIMRHRNIVPSFGHTDADAATTSARIDAAVQGDWAGQISATHLFNGMPPLHHRSPGPVAACLAAAARGEMVVELIADGVHLAPETVSMVFDAVGPDQIALVSDSMAAAGMDDGDYQLGALDVTVQAGVARLATTDGSVGAIAGGTARLLDVLRSTVFGGGVALEDAVAAATRSPARLLGLGDLIGSLAVGCRADIVVTDRQLRLGRVLLGGRVAGKEKSWKS</sequence>